<dbReference type="InterPro" id="IPR051122">
    <property type="entry name" value="SDR_DHRS6-like"/>
</dbReference>
<dbReference type="OrthoDB" id="9806974at2"/>
<dbReference type="InterPro" id="IPR020904">
    <property type="entry name" value="Sc_DH/Rdtase_CS"/>
</dbReference>
<comment type="caution">
    <text evidence="3">The sequence shown here is derived from an EMBL/GenBank/DDBJ whole genome shotgun (WGS) entry which is preliminary data.</text>
</comment>
<dbReference type="Pfam" id="PF13561">
    <property type="entry name" value="adh_short_C2"/>
    <property type="match status" value="1"/>
</dbReference>
<dbReference type="Proteomes" id="UP000005615">
    <property type="component" value="Unassembled WGS sequence"/>
</dbReference>
<dbReference type="RefSeq" id="WP_009576613.1">
    <property type="nucleotide sequence ID" value="NZ_AEIG01000076.1"/>
</dbReference>
<dbReference type="InterPro" id="IPR036291">
    <property type="entry name" value="NAD(P)-bd_dom_sf"/>
</dbReference>
<evidence type="ECO:0000313" key="3">
    <source>
        <dbReference type="EMBL" id="EGG28892.1"/>
    </source>
</evidence>
<dbReference type="FunFam" id="3.40.50.720:FF:000084">
    <property type="entry name" value="Short-chain dehydrogenase reductase"/>
    <property type="match status" value="1"/>
</dbReference>
<dbReference type="SUPFAM" id="SSF51735">
    <property type="entry name" value="NAD(P)-binding Rossmann-fold domains"/>
    <property type="match status" value="1"/>
</dbReference>
<dbReference type="PANTHER" id="PTHR43477:SF1">
    <property type="entry name" value="DIHYDROANTICAPSIN 7-DEHYDROGENASE"/>
    <property type="match status" value="1"/>
</dbReference>
<dbReference type="Gene3D" id="3.40.50.720">
    <property type="entry name" value="NAD(P)-binding Rossmann-like Domain"/>
    <property type="match status" value="1"/>
</dbReference>
<dbReference type="CDD" id="cd05233">
    <property type="entry name" value="SDR_c"/>
    <property type="match status" value="1"/>
</dbReference>
<protein>
    <submittedName>
        <fullName evidence="3">3-oxoacyl-(Acyl-carrier protein) reductase</fullName>
    </submittedName>
</protein>
<dbReference type="PANTHER" id="PTHR43477">
    <property type="entry name" value="DIHYDROANTICAPSIN 7-DEHYDROGENASE"/>
    <property type="match status" value="1"/>
</dbReference>
<accession>F3L462</accession>
<sequence>MDFNKALNFEGKQVLVCGGSDGIGYGVACAFHQLGASVSITGTKERGDYDKNFYDWGYYPLDLASAESVAALSEKITALDTLVNCVGTVLWKQGEFDRAGFEWVMAVNVNGAMDLYTRLLPLLQRSSGSIISLDSVASIRPAWQNPAYSASKAALVQLTKSLAKKWGKKGVRVNTVAPGLVPTKLTQNQVGEAQEDEFAKVCPVGRFGTPEDIAGAVVFLASPLAAYVTGEQIVVDGGSSL</sequence>
<keyword evidence="4" id="KW-1185">Reference proteome</keyword>
<dbReference type="PRINTS" id="PR00081">
    <property type="entry name" value="GDHRDH"/>
</dbReference>
<proteinExistence type="inferred from homology"/>
<dbReference type="PROSITE" id="PS00061">
    <property type="entry name" value="ADH_SHORT"/>
    <property type="match status" value="1"/>
</dbReference>
<name>F3L462_9GAMM</name>
<reference evidence="3 4" key="1">
    <citation type="journal article" date="2011" name="J. Bacteriol.">
        <title>Genome sequence of strain IMCC3088, a proteorhodopsin-containing marine bacterium belonging to the OM60/NOR5 clade.</title>
        <authorList>
            <person name="Jang Y."/>
            <person name="Oh H.M."/>
            <person name="Kang I."/>
            <person name="Lee K."/>
            <person name="Yang S.J."/>
            <person name="Cho J.C."/>
        </authorList>
    </citation>
    <scope>NUCLEOTIDE SEQUENCE [LARGE SCALE GENOMIC DNA]</scope>
    <source>
        <strain evidence="3 4">IMCC3088</strain>
    </source>
</reference>
<evidence type="ECO:0000313" key="4">
    <source>
        <dbReference type="Proteomes" id="UP000005615"/>
    </source>
</evidence>
<evidence type="ECO:0000256" key="1">
    <source>
        <dbReference type="ARBA" id="ARBA00006484"/>
    </source>
</evidence>
<keyword evidence="2" id="KW-0560">Oxidoreductase</keyword>
<evidence type="ECO:0000256" key="2">
    <source>
        <dbReference type="ARBA" id="ARBA00023002"/>
    </source>
</evidence>
<dbReference type="STRING" id="2518989.IMCC3088_2443"/>
<dbReference type="AlphaFoldDB" id="F3L462"/>
<comment type="similarity">
    <text evidence="1">Belongs to the short-chain dehydrogenases/reductases (SDR) family.</text>
</comment>
<dbReference type="eggNOG" id="COG1028">
    <property type="taxonomic scope" value="Bacteria"/>
</dbReference>
<gene>
    <name evidence="3" type="ORF">IMCC3088_2443</name>
</gene>
<dbReference type="EMBL" id="AEIG01000076">
    <property type="protein sequence ID" value="EGG28892.1"/>
    <property type="molecule type" value="Genomic_DNA"/>
</dbReference>
<dbReference type="InterPro" id="IPR002347">
    <property type="entry name" value="SDR_fam"/>
</dbReference>
<dbReference type="GO" id="GO:0016491">
    <property type="term" value="F:oxidoreductase activity"/>
    <property type="evidence" value="ECO:0007669"/>
    <property type="project" value="UniProtKB-KW"/>
</dbReference>
<organism evidence="3 4">
    <name type="scientific">Aequoribacter fuscus</name>
    <dbReference type="NCBI Taxonomy" id="2518989"/>
    <lineage>
        <taxon>Bacteria</taxon>
        <taxon>Pseudomonadati</taxon>
        <taxon>Pseudomonadota</taxon>
        <taxon>Gammaproteobacteria</taxon>
        <taxon>Cellvibrionales</taxon>
        <taxon>Halieaceae</taxon>
        <taxon>Aequoribacter</taxon>
    </lineage>
</organism>
<dbReference type="PRINTS" id="PR00080">
    <property type="entry name" value="SDRFAMILY"/>
</dbReference>